<proteinExistence type="predicted"/>
<name>A0A914UWQ4_9BILA</name>
<accession>A0A914UWQ4</accession>
<evidence type="ECO:0000256" key="1">
    <source>
        <dbReference type="SAM" id="SignalP"/>
    </source>
</evidence>
<evidence type="ECO:0000313" key="3">
    <source>
        <dbReference type="WBParaSite" id="PSAMB.scaffold1320size32988.g12744.t1"/>
    </source>
</evidence>
<evidence type="ECO:0000313" key="2">
    <source>
        <dbReference type="Proteomes" id="UP000887566"/>
    </source>
</evidence>
<organism evidence="2 3">
    <name type="scientific">Plectus sambesii</name>
    <dbReference type="NCBI Taxonomy" id="2011161"/>
    <lineage>
        <taxon>Eukaryota</taxon>
        <taxon>Metazoa</taxon>
        <taxon>Ecdysozoa</taxon>
        <taxon>Nematoda</taxon>
        <taxon>Chromadorea</taxon>
        <taxon>Plectida</taxon>
        <taxon>Plectina</taxon>
        <taxon>Plectoidea</taxon>
        <taxon>Plectidae</taxon>
        <taxon>Plectus</taxon>
    </lineage>
</organism>
<dbReference type="AlphaFoldDB" id="A0A914UWQ4"/>
<feature type="chain" id="PRO_5036906430" evidence="1">
    <location>
        <begin position="22"/>
        <end position="96"/>
    </location>
</feature>
<keyword evidence="2" id="KW-1185">Reference proteome</keyword>
<sequence length="96" mass="10543">MQRLVVDSFFLLVIAIATVSALDDYDDELSKRALALANFGARGFGKRVPNMAEFGARGFGKRSVSMADEDEFGREAFYGKRAPNLAEFGARGFGRK</sequence>
<keyword evidence="1" id="KW-0732">Signal</keyword>
<dbReference type="WBParaSite" id="PSAMB.scaffold1320size32988.g12744.t1">
    <property type="protein sequence ID" value="PSAMB.scaffold1320size32988.g12744.t1"/>
    <property type="gene ID" value="PSAMB.scaffold1320size32988.g12744"/>
</dbReference>
<protein>
    <submittedName>
        <fullName evidence="3">Uncharacterized protein</fullName>
    </submittedName>
</protein>
<feature type="signal peptide" evidence="1">
    <location>
        <begin position="1"/>
        <end position="21"/>
    </location>
</feature>
<reference evidence="3" key="1">
    <citation type="submission" date="2022-11" db="UniProtKB">
        <authorList>
            <consortium name="WormBaseParasite"/>
        </authorList>
    </citation>
    <scope>IDENTIFICATION</scope>
</reference>
<dbReference type="Proteomes" id="UP000887566">
    <property type="component" value="Unplaced"/>
</dbReference>